<keyword evidence="8" id="KW-1185">Reference proteome</keyword>
<keyword evidence="4 5" id="KW-0472">Membrane</keyword>
<organism evidence="7 8">
    <name type="scientific">Tepidimicrobium xylanilyticum</name>
    <dbReference type="NCBI Taxonomy" id="1123352"/>
    <lineage>
        <taxon>Bacteria</taxon>
        <taxon>Bacillati</taxon>
        <taxon>Bacillota</taxon>
        <taxon>Tissierellia</taxon>
        <taxon>Tissierellales</taxon>
        <taxon>Tepidimicrobiaceae</taxon>
        <taxon>Tepidimicrobium</taxon>
    </lineage>
</organism>
<dbReference type="PANTHER" id="PTHR43027:SF1">
    <property type="entry name" value="DOXORUBICIN RESISTANCE ABC TRANSPORTER PERMEASE PROTEIN DRRC-RELATED"/>
    <property type="match status" value="1"/>
</dbReference>
<protein>
    <submittedName>
        <fullName evidence="7">ABC-2 type transport system permease protein</fullName>
    </submittedName>
</protein>
<dbReference type="AlphaFoldDB" id="A0A1H3AV09"/>
<dbReference type="InterPro" id="IPR013525">
    <property type="entry name" value="ABC2_TM"/>
</dbReference>
<proteinExistence type="predicted"/>
<evidence type="ECO:0000256" key="5">
    <source>
        <dbReference type="SAM" id="Phobius"/>
    </source>
</evidence>
<dbReference type="OrthoDB" id="9771731at2"/>
<feature type="transmembrane region" description="Helical" evidence="5">
    <location>
        <begin position="324"/>
        <end position="343"/>
    </location>
</feature>
<feature type="transmembrane region" description="Helical" evidence="5">
    <location>
        <begin position="151"/>
        <end position="175"/>
    </location>
</feature>
<feature type="domain" description="ABC-2 type transporter transmembrane" evidence="6">
    <location>
        <begin position="21"/>
        <end position="341"/>
    </location>
</feature>
<feature type="transmembrane region" description="Helical" evidence="5">
    <location>
        <begin position="231"/>
        <end position="252"/>
    </location>
</feature>
<evidence type="ECO:0000313" key="7">
    <source>
        <dbReference type="EMBL" id="SDX33211.1"/>
    </source>
</evidence>
<evidence type="ECO:0000256" key="1">
    <source>
        <dbReference type="ARBA" id="ARBA00004141"/>
    </source>
</evidence>
<feature type="transmembrane region" description="Helical" evidence="5">
    <location>
        <begin position="264"/>
        <end position="282"/>
    </location>
</feature>
<keyword evidence="3 5" id="KW-1133">Transmembrane helix</keyword>
<dbReference type="Proteomes" id="UP000198828">
    <property type="component" value="Unassembled WGS sequence"/>
</dbReference>
<keyword evidence="2 5" id="KW-0812">Transmembrane</keyword>
<evidence type="ECO:0000256" key="3">
    <source>
        <dbReference type="ARBA" id="ARBA00022989"/>
    </source>
</evidence>
<dbReference type="RefSeq" id="WP_093753533.1">
    <property type="nucleotide sequence ID" value="NZ_BSYN01000008.1"/>
</dbReference>
<accession>A0A1H3AV09</accession>
<gene>
    <name evidence="7" type="ORF">SAMN05660923_02137</name>
</gene>
<feature type="transmembrane region" description="Helical" evidence="5">
    <location>
        <begin position="21"/>
        <end position="40"/>
    </location>
</feature>
<dbReference type="GO" id="GO:0016020">
    <property type="term" value="C:membrane"/>
    <property type="evidence" value="ECO:0007669"/>
    <property type="project" value="UniProtKB-SubCell"/>
</dbReference>
<sequence length="351" mass="39848">MKTLLRNCIYQGKNLIREFGFSFWCLIYPVILATFFYLAFNGMMDIELEDINIGIEKGNRIESILEEIKILNIHKVSQAEVQEKLNNGEIHGFIDSDLNLMVKESGINQTIIKEVIEQIKQMERLNKPIENYDFEADHILDRNQEANLMVIIFYSLVAMVSTYGIFGGITVVSVIQANLSHIGVRLNVTPLKKHEFLIAGVIVGLALNLFANGILFIFIKYVLKLELLNEFKYSSIFIILGNLFGTALGMFIGASNRKSENAKITMAVVIVLFFSLLSGMMGPNIKVVLDKNIPILGRINPISIISNNLYRLNLLGSTRTVREGTLILSLYSILFIFLSYLFLRRRDYDSI</sequence>
<dbReference type="InterPro" id="IPR052902">
    <property type="entry name" value="ABC-2_transporter"/>
</dbReference>
<evidence type="ECO:0000256" key="4">
    <source>
        <dbReference type="ARBA" id="ARBA00023136"/>
    </source>
</evidence>
<feature type="transmembrane region" description="Helical" evidence="5">
    <location>
        <begin position="196"/>
        <end position="219"/>
    </location>
</feature>
<dbReference type="Pfam" id="PF12698">
    <property type="entry name" value="ABC2_membrane_3"/>
    <property type="match status" value="1"/>
</dbReference>
<reference evidence="7 8" key="1">
    <citation type="submission" date="2016-10" db="EMBL/GenBank/DDBJ databases">
        <authorList>
            <person name="de Groot N.N."/>
        </authorList>
    </citation>
    <scope>NUCLEOTIDE SEQUENCE [LARGE SCALE GENOMIC DNA]</scope>
    <source>
        <strain evidence="7 8">DSM 23310</strain>
    </source>
</reference>
<evidence type="ECO:0000259" key="6">
    <source>
        <dbReference type="Pfam" id="PF12698"/>
    </source>
</evidence>
<evidence type="ECO:0000256" key="2">
    <source>
        <dbReference type="ARBA" id="ARBA00022692"/>
    </source>
</evidence>
<dbReference type="GO" id="GO:0140359">
    <property type="term" value="F:ABC-type transporter activity"/>
    <property type="evidence" value="ECO:0007669"/>
    <property type="project" value="InterPro"/>
</dbReference>
<name>A0A1H3AV09_9FIRM</name>
<comment type="subcellular location">
    <subcellularLocation>
        <location evidence="1">Membrane</location>
        <topology evidence="1">Multi-pass membrane protein</topology>
    </subcellularLocation>
</comment>
<dbReference type="EMBL" id="FNNG01000009">
    <property type="protein sequence ID" value="SDX33211.1"/>
    <property type="molecule type" value="Genomic_DNA"/>
</dbReference>
<dbReference type="PANTHER" id="PTHR43027">
    <property type="entry name" value="DOXORUBICIN RESISTANCE ABC TRANSPORTER PERMEASE PROTEIN DRRC-RELATED"/>
    <property type="match status" value="1"/>
</dbReference>
<evidence type="ECO:0000313" key="8">
    <source>
        <dbReference type="Proteomes" id="UP000198828"/>
    </source>
</evidence>